<evidence type="ECO:0000313" key="1">
    <source>
        <dbReference type="EMBL" id="DAE91871.1"/>
    </source>
</evidence>
<organism evidence="1">
    <name type="scientific">Siphoviridae sp. ct1NJ1</name>
    <dbReference type="NCBI Taxonomy" id="2827557"/>
    <lineage>
        <taxon>Viruses</taxon>
        <taxon>Duplodnaviria</taxon>
        <taxon>Heunggongvirae</taxon>
        <taxon>Uroviricota</taxon>
        <taxon>Caudoviricetes</taxon>
    </lineage>
</organism>
<proteinExistence type="predicted"/>
<reference evidence="1" key="1">
    <citation type="journal article" date="2021" name="Proc. Natl. Acad. Sci. U.S.A.">
        <title>A Catalog of Tens of Thousands of Viruses from Human Metagenomes Reveals Hidden Associations with Chronic Diseases.</title>
        <authorList>
            <person name="Tisza M.J."/>
            <person name="Buck C.B."/>
        </authorList>
    </citation>
    <scope>NUCLEOTIDE SEQUENCE</scope>
    <source>
        <strain evidence="1">Ct1NJ1</strain>
    </source>
</reference>
<dbReference type="EMBL" id="BK057790">
    <property type="protein sequence ID" value="DAE91871.1"/>
    <property type="molecule type" value="Genomic_DNA"/>
</dbReference>
<protein>
    <submittedName>
        <fullName evidence="1">Uncharacterized protein</fullName>
    </submittedName>
</protein>
<name>A0A8S5RQV7_9CAUD</name>
<accession>A0A8S5RQV7</accession>
<sequence>MIMWFELLKRIQDVLIACKVSAPVQLGAVIPQHAAVDETGKIMLVRGSETVNDESIENELLVTIYLEAWVRNDDPDLSVGYARISELEEQIDTALKQMRQAVGSLNEDICVLNGSNYQILDLKVKQKTGDLDALRPLLGSQYTIECRLFDLTREGGIY</sequence>